<protein>
    <submittedName>
        <fullName evidence="16">TonB-dependent receptor</fullName>
    </submittedName>
</protein>
<accession>A0ABU5INL3</accession>
<keyword evidence="9 10" id="KW-0998">Cell outer membrane</keyword>
<feature type="chain" id="PRO_5046158575" evidence="13">
    <location>
        <begin position="25"/>
        <end position="667"/>
    </location>
</feature>
<dbReference type="Gene3D" id="2.170.130.10">
    <property type="entry name" value="TonB-dependent receptor, plug domain"/>
    <property type="match status" value="1"/>
</dbReference>
<evidence type="ECO:0000313" key="16">
    <source>
        <dbReference type="EMBL" id="MDZ5460492.1"/>
    </source>
</evidence>
<evidence type="ECO:0000256" key="9">
    <source>
        <dbReference type="ARBA" id="ARBA00023237"/>
    </source>
</evidence>
<dbReference type="InterPro" id="IPR037066">
    <property type="entry name" value="Plug_dom_sf"/>
</dbReference>
<dbReference type="PANTHER" id="PTHR30069">
    <property type="entry name" value="TONB-DEPENDENT OUTER MEMBRANE RECEPTOR"/>
    <property type="match status" value="1"/>
</dbReference>
<dbReference type="Gene3D" id="2.40.170.20">
    <property type="entry name" value="TonB-dependent receptor, beta-barrel domain"/>
    <property type="match status" value="1"/>
</dbReference>
<dbReference type="InterPro" id="IPR039426">
    <property type="entry name" value="TonB-dep_rcpt-like"/>
</dbReference>
<comment type="subcellular location">
    <subcellularLocation>
        <location evidence="1 10">Cell outer membrane</location>
        <topology evidence="1 10">Multi-pass membrane protein</topology>
    </subcellularLocation>
</comment>
<proteinExistence type="inferred from homology"/>
<keyword evidence="8 16" id="KW-0675">Receptor</keyword>
<keyword evidence="7 10" id="KW-0472">Membrane</keyword>
<sequence length="667" mass="72032">MVGPSQRSGGCCAALALAVSVAWAAEPQPGAPRLSELSLEELGNIEITSVSKRAERLSEAPASVFVITAEDIRRSGATSLPEALRLAPNLQVARISSSFHAVTSRGFNGNLANKLLVLIDGRSVYTPLFGGVFWDAQQLPLQDVERIEVISGPAGTLWGVNAVNGVINVITRPASQTPGSELSAGTGNRERMVSVRQGLDLGGSGGEGKNDGAGQRPLRLWARHITEQRTRTLLGESAGDRAHVEQAGARTDWSLAGGDSLMAQAQLYRGRREPPIPGAVEVPGRPLEVGQTTYSGGHVLARWDHRLGGGGSLSVQGYLDRTERRLGYHDRLDTADLQLQHALAPTSRHAVVWGMQVRRDTDRFSGPTLQMLPPLLRQMSYSLFGQDEVTLRDDLKLTLGARAEHNAYTGMEYLPSARLAWQAAPTQLLWAAASRTVRSPTRLDRDLLNPGVPPSPAAPTGVPTVTGSSGFRGEVARVLELGWRGQPWTDTSASATLYRADYEGLRSAEITGPASAQLVNGLKGRVQGLEAWGSWQAQPNWRLHAGASRMEQHLRVSPGYADLSNQLGLTEGANPSWQWMLRSQLDLPRRTELDVTLRGVSRLELPAVPAYTALDLRLGWRPSANVEWSLTLQNLLDAGHGEFGPAATRTEIGRSAFLQLVLRHEAP</sequence>
<evidence type="ECO:0000256" key="5">
    <source>
        <dbReference type="ARBA" id="ARBA00022692"/>
    </source>
</evidence>
<keyword evidence="4 10" id="KW-1134">Transmembrane beta strand</keyword>
<dbReference type="Proteomes" id="UP001293718">
    <property type="component" value="Unassembled WGS sequence"/>
</dbReference>
<keyword evidence="13" id="KW-0732">Signal</keyword>
<organism evidence="16 17">
    <name type="scientific">Azohydromonas lata</name>
    <dbReference type="NCBI Taxonomy" id="45677"/>
    <lineage>
        <taxon>Bacteria</taxon>
        <taxon>Pseudomonadati</taxon>
        <taxon>Pseudomonadota</taxon>
        <taxon>Betaproteobacteria</taxon>
        <taxon>Burkholderiales</taxon>
        <taxon>Sphaerotilaceae</taxon>
        <taxon>Azohydromonas</taxon>
    </lineage>
</organism>
<dbReference type="InterPro" id="IPR000531">
    <property type="entry name" value="Beta-barrel_TonB"/>
</dbReference>
<dbReference type="Pfam" id="PF07715">
    <property type="entry name" value="Plug"/>
    <property type="match status" value="1"/>
</dbReference>
<evidence type="ECO:0000256" key="8">
    <source>
        <dbReference type="ARBA" id="ARBA00023170"/>
    </source>
</evidence>
<dbReference type="EMBL" id="JAXOJX010000071">
    <property type="protein sequence ID" value="MDZ5460492.1"/>
    <property type="molecule type" value="Genomic_DNA"/>
</dbReference>
<evidence type="ECO:0000256" key="1">
    <source>
        <dbReference type="ARBA" id="ARBA00004571"/>
    </source>
</evidence>
<evidence type="ECO:0000256" key="4">
    <source>
        <dbReference type="ARBA" id="ARBA00022452"/>
    </source>
</evidence>
<keyword evidence="5 10" id="KW-0812">Transmembrane</keyword>
<gene>
    <name evidence="16" type="ORF">SM757_28315</name>
</gene>
<keyword evidence="3 10" id="KW-0813">Transport</keyword>
<comment type="similarity">
    <text evidence="2 10 11">Belongs to the TonB-dependent receptor family.</text>
</comment>
<feature type="domain" description="TonB-dependent receptor plug" evidence="15">
    <location>
        <begin position="57"/>
        <end position="166"/>
    </location>
</feature>
<dbReference type="PANTHER" id="PTHR30069:SF27">
    <property type="entry name" value="BLL4766 PROTEIN"/>
    <property type="match status" value="1"/>
</dbReference>
<feature type="signal peptide" evidence="13">
    <location>
        <begin position="1"/>
        <end position="24"/>
    </location>
</feature>
<keyword evidence="17" id="KW-1185">Reference proteome</keyword>
<evidence type="ECO:0000256" key="13">
    <source>
        <dbReference type="SAM" id="SignalP"/>
    </source>
</evidence>
<dbReference type="Pfam" id="PF00593">
    <property type="entry name" value="TonB_dep_Rec_b-barrel"/>
    <property type="match status" value="1"/>
</dbReference>
<dbReference type="InterPro" id="IPR036942">
    <property type="entry name" value="Beta-barrel_TonB_sf"/>
</dbReference>
<evidence type="ECO:0000256" key="11">
    <source>
        <dbReference type="RuleBase" id="RU003357"/>
    </source>
</evidence>
<comment type="caution">
    <text evidence="16">The sequence shown here is derived from an EMBL/GenBank/DDBJ whole genome shotgun (WGS) entry which is preliminary data.</text>
</comment>
<evidence type="ECO:0000256" key="6">
    <source>
        <dbReference type="ARBA" id="ARBA00023077"/>
    </source>
</evidence>
<feature type="domain" description="TonB-dependent receptor-like beta-barrel" evidence="14">
    <location>
        <begin position="292"/>
        <end position="635"/>
    </location>
</feature>
<name>A0ABU5INL3_9BURK</name>
<evidence type="ECO:0000259" key="15">
    <source>
        <dbReference type="Pfam" id="PF07715"/>
    </source>
</evidence>
<keyword evidence="6 11" id="KW-0798">TonB box</keyword>
<evidence type="ECO:0000256" key="12">
    <source>
        <dbReference type="SAM" id="MobiDB-lite"/>
    </source>
</evidence>
<evidence type="ECO:0000256" key="2">
    <source>
        <dbReference type="ARBA" id="ARBA00009810"/>
    </source>
</evidence>
<evidence type="ECO:0000256" key="7">
    <source>
        <dbReference type="ARBA" id="ARBA00023136"/>
    </source>
</evidence>
<evidence type="ECO:0000313" key="17">
    <source>
        <dbReference type="Proteomes" id="UP001293718"/>
    </source>
</evidence>
<reference evidence="16 17" key="1">
    <citation type="submission" date="2023-11" db="EMBL/GenBank/DDBJ databases">
        <title>Draft genome of Azohydromonas lata strain H1 (DSM1123), a polyhydroxyalkanoate producer.</title>
        <authorList>
            <person name="Traversa D."/>
            <person name="D'Addabbo P."/>
            <person name="Pazzani C."/>
            <person name="Manzari C."/>
            <person name="Chiara M."/>
            <person name="Scrascia M."/>
        </authorList>
    </citation>
    <scope>NUCLEOTIDE SEQUENCE [LARGE SCALE GENOMIC DNA]</scope>
    <source>
        <strain evidence="16 17">H1</strain>
    </source>
</reference>
<dbReference type="PROSITE" id="PS52016">
    <property type="entry name" value="TONB_DEPENDENT_REC_3"/>
    <property type="match status" value="1"/>
</dbReference>
<evidence type="ECO:0000256" key="3">
    <source>
        <dbReference type="ARBA" id="ARBA00022448"/>
    </source>
</evidence>
<dbReference type="SUPFAM" id="SSF56935">
    <property type="entry name" value="Porins"/>
    <property type="match status" value="1"/>
</dbReference>
<dbReference type="InterPro" id="IPR012910">
    <property type="entry name" value="Plug_dom"/>
</dbReference>
<evidence type="ECO:0000256" key="10">
    <source>
        <dbReference type="PROSITE-ProRule" id="PRU01360"/>
    </source>
</evidence>
<evidence type="ECO:0000259" key="14">
    <source>
        <dbReference type="Pfam" id="PF00593"/>
    </source>
</evidence>
<dbReference type="CDD" id="cd01347">
    <property type="entry name" value="ligand_gated_channel"/>
    <property type="match status" value="1"/>
</dbReference>
<feature type="region of interest" description="Disordered" evidence="12">
    <location>
        <begin position="444"/>
        <end position="469"/>
    </location>
</feature>
<dbReference type="RefSeq" id="WP_322467921.1">
    <property type="nucleotide sequence ID" value="NZ_JAXOJX010000071.1"/>
</dbReference>